<dbReference type="PANTHER" id="PTHR42799:SF2">
    <property type="entry name" value="MITOCHONDRIAL PEPTIDE METHIONINE SULFOXIDE REDUCTASE"/>
    <property type="match status" value="1"/>
</dbReference>
<dbReference type="HAMAP" id="MF_01401">
    <property type="entry name" value="MsrA"/>
    <property type="match status" value="1"/>
</dbReference>
<dbReference type="GO" id="GO:0008113">
    <property type="term" value="F:peptide-methionine (S)-S-oxide reductase activity"/>
    <property type="evidence" value="ECO:0007669"/>
    <property type="project" value="UniProtKB-EC"/>
</dbReference>
<evidence type="ECO:0000256" key="3">
    <source>
        <dbReference type="ARBA" id="ARBA00047806"/>
    </source>
</evidence>
<dbReference type="GO" id="GO:0005737">
    <property type="term" value="C:cytoplasm"/>
    <property type="evidence" value="ECO:0007669"/>
    <property type="project" value="TreeGrafter"/>
</dbReference>
<dbReference type="EC" id="1.8.4.11" evidence="1"/>
<comment type="catalytic activity">
    <reaction evidence="4">
        <text>[thioredoxin]-disulfide + L-methionine + H2O = L-methionine (S)-S-oxide + [thioredoxin]-dithiol</text>
        <dbReference type="Rhea" id="RHEA:19993"/>
        <dbReference type="Rhea" id="RHEA-COMP:10698"/>
        <dbReference type="Rhea" id="RHEA-COMP:10700"/>
        <dbReference type="ChEBI" id="CHEBI:15377"/>
        <dbReference type="ChEBI" id="CHEBI:29950"/>
        <dbReference type="ChEBI" id="CHEBI:50058"/>
        <dbReference type="ChEBI" id="CHEBI:57844"/>
        <dbReference type="ChEBI" id="CHEBI:58772"/>
        <dbReference type="EC" id="1.8.4.11"/>
    </reaction>
</comment>
<name>A0A6J6EAW4_9ZZZZ</name>
<keyword evidence="2" id="KW-0560">Oxidoreductase</keyword>
<dbReference type="InterPro" id="IPR050162">
    <property type="entry name" value="MsrA_MetSO_reductase"/>
</dbReference>
<comment type="catalytic activity">
    <reaction evidence="3">
        <text>L-methionyl-[protein] + [thioredoxin]-disulfide + H2O = L-methionyl-(S)-S-oxide-[protein] + [thioredoxin]-dithiol</text>
        <dbReference type="Rhea" id="RHEA:14217"/>
        <dbReference type="Rhea" id="RHEA-COMP:10698"/>
        <dbReference type="Rhea" id="RHEA-COMP:10700"/>
        <dbReference type="Rhea" id="RHEA-COMP:12313"/>
        <dbReference type="Rhea" id="RHEA-COMP:12315"/>
        <dbReference type="ChEBI" id="CHEBI:15377"/>
        <dbReference type="ChEBI" id="CHEBI:16044"/>
        <dbReference type="ChEBI" id="CHEBI:29950"/>
        <dbReference type="ChEBI" id="CHEBI:44120"/>
        <dbReference type="ChEBI" id="CHEBI:50058"/>
        <dbReference type="EC" id="1.8.4.11"/>
    </reaction>
</comment>
<evidence type="ECO:0000256" key="4">
    <source>
        <dbReference type="ARBA" id="ARBA00048782"/>
    </source>
</evidence>
<dbReference type="AlphaFoldDB" id="A0A6J6EAW4"/>
<feature type="domain" description="Peptide methionine sulphoxide reductase MsrA" evidence="5">
    <location>
        <begin position="4"/>
        <end position="159"/>
    </location>
</feature>
<dbReference type="NCBIfam" id="TIGR00401">
    <property type="entry name" value="msrA"/>
    <property type="match status" value="1"/>
</dbReference>
<evidence type="ECO:0000256" key="2">
    <source>
        <dbReference type="ARBA" id="ARBA00023002"/>
    </source>
</evidence>
<gene>
    <name evidence="6" type="ORF">UFOPK1740_00325</name>
</gene>
<dbReference type="SUPFAM" id="SSF55068">
    <property type="entry name" value="Peptide methionine sulfoxide reductase"/>
    <property type="match status" value="1"/>
</dbReference>
<dbReference type="Gene3D" id="3.30.1060.10">
    <property type="entry name" value="Peptide methionine sulphoxide reductase MsrA"/>
    <property type="match status" value="1"/>
</dbReference>
<evidence type="ECO:0000313" key="6">
    <source>
        <dbReference type="EMBL" id="CAB4572379.1"/>
    </source>
</evidence>
<proteinExistence type="inferred from homology"/>
<protein>
    <recommendedName>
        <fullName evidence="1">peptide-methionine (S)-S-oxide reductase</fullName>
        <ecNumber evidence="1">1.8.4.11</ecNumber>
    </recommendedName>
</protein>
<dbReference type="InterPro" id="IPR036509">
    <property type="entry name" value="Met_Sox_Rdtase_MsrA_sf"/>
</dbReference>
<evidence type="ECO:0000259" key="5">
    <source>
        <dbReference type="Pfam" id="PF01625"/>
    </source>
</evidence>
<dbReference type="PANTHER" id="PTHR42799">
    <property type="entry name" value="MITOCHONDRIAL PEPTIDE METHIONINE SULFOXIDE REDUCTASE"/>
    <property type="match status" value="1"/>
</dbReference>
<organism evidence="6">
    <name type="scientific">freshwater metagenome</name>
    <dbReference type="NCBI Taxonomy" id="449393"/>
    <lineage>
        <taxon>unclassified sequences</taxon>
        <taxon>metagenomes</taxon>
        <taxon>ecological metagenomes</taxon>
    </lineage>
</organism>
<reference evidence="6" key="1">
    <citation type="submission" date="2020-05" db="EMBL/GenBank/DDBJ databases">
        <authorList>
            <person name="Chiriac C."/>
            <person name="Salcher M."/>
            <person name="Ghai R."/>
            <person name="Kavagutti S V."/>
        </authorList>
    </citation>
    <scope>NUCLEOTIDE SEQUENCE</scope>
</reference>
<dbReference type="Pfam" id="PF01625">
    <property type="entry name" value="PMSR"/>
    <property type="match status" value="1"/>
</dbReference>
<accession>A0A6J6EAW4</accession>
<dbReference type="GO" id="GO:0034599">
    <property type="term" value="P:cellular response to oxidative stress"/>
    <property type="evidence" value="ECO:0007669"/>
    <property type="project" value="TreeGrafter"/>
</dbReference>
<evidence type="ECO:0000256" key="1">
    <source>
        <dbReference type="ARBA" id="ARBA00012502"/>
    </source>
</evidence>
<dbReference type="EMBL" id="CAEZTU010000008">
    <property type="protein sequence ID" value="CAB4572379.1"/>
    <property type="molecule type" value="Genomic_DNA"/>
</dbReference>
<dbReference type="InterPro" id="IPR002569">
    <property type="entry name" value="Met_Sox_Rdtase_MsrA_dom"/>
</dbReference>
<sequence>MTQTAYFALGCFWGAERRFWQTEGVIETSVGYMGGTKQNPSYELVCTGTTGHAEAVKVVFEESVVSYRKLLEMFWTIHDPTQGNRQGNDIGSQYRSAIFYTTEEQKNEALLTKEIYEKAIKNEGFNSITTEILPAAEHVYFEAEEYHQKYLKKNPNGYDCHARTGVFFPVNA</sequence>